<dbReference type="GO" id="GO:0003924">
    <property type="term" value="F:GTPase activity"/>
    <property type="evidence" value="ECO:0007669"/>
    <property type="project" value="InterPro"/>
</dbReference>
<dbReference type="FunFam" id="3.40.50.300:FF:000019">
    <property type="entry name" value="Translation initiation factor IF-2"/>
    <property type="match status" value="1"/>
</dbReference>
<dbReference type="GO" id="GO:0005739">
    <property type="term" value="C:mitochondrion"/>
    <property type="evidence" value="ECO:0007669"/>
    <property type="project" value="UniProtKB-SubCell"/>
</dbReference>
<keyword evidence="3" id="KW-0396">Initiation factor</keyword>
<dbReference type="PROSITE" id="PS51722">
    <property type="entry name" value="G_TR_2"/>
    <property type="match status" value="1"/>
</dbReference>
<dbReference type="GO" id="GO:0005737">
    <property type="term" value="C:cytoplasm"/>
    <property type="evidence" value="ECO:0000318"/>
    <property type="project" value="GO_Central"/>
</dbReference>
<accession>D8RP50</accession>
<evidence type="ECO:0000256" key="2">
    <source>
        <dbReference type="ARBA" id="ARBA00007733"/>
    </source>
</evidence>
<dbReference type="InterPro" id="IPR000178">
    <property type="entry name" value="TF_IF2_bacterial-like"/>
</dbReference>
<dbReference type="Gramene" id="EFJ25973">
    <property type="protein sequence ID" value="EFJ25973"/>
    <property type="gene ID" value="SELMODRAFT_98506"/>
</dbReference>
<dbReference type="PANTHER" id="PTHR43381">
    <property type="entry name" value="TRANSLATION INITIATION FACTOR IF-2-RELATED"/>
    <property type="match status" value="1"/>
</dbReference>
<comment type="subcellular location">
    <subcellularLocation>
        <location evidence="1">Mitochondrion</location>
    </subcellularLocation>
</comment>
<evidence type="ECO:0000313" key="14">
    <source>
        <dbReference type="Proteomes" id="UP000001514"/>
    </source>
</evidence>
<dbReference type="FunFam" id="2.40.30.10:FF:000007">
    <property type="entry name" value="Translation initiation factor IF-2"/>
    <property type="match status" value="1"/>
</dbReference>
<dbReference type="HAMAP" id="MF_00100_B">
    <property type="entry name" value="IF_2_B"/>
    <property type="match status" value="1"/>
</dbReference>
<evidence type="ECO:0000256" key="11">
    <source>
        <dbReference type="SAM" id="MobiDB-lite"/>
    </source>
</evidence>
<protein>
    <recommendedName>
        <fullName evidence="10">Translation initiation factor IF-2, mitochondrial</fullName>
    </recommendedName>
</protein>
<evidence type="ECO:0000256" key="8">
    <source>
        <dbReference type="ARBA" id="ARBA00023134"/>
    </source>
</evidence>
<evidence type="ECO:0000256" key="9">
    <source>
        <dbReference type="ARBA" id="ARBA00025162"/>
    </source>
</evidence>
<dbReference type="PANTHER" id="PTHR43381:SF20">
    <property type="entry name" value="TRANSLATION INITIATION FACTOR IF-2, MITOCHONDRIAL"/>
    <property type="match status" value="1"/>
</dbReference>
<comment type="similarity">
    <text evidence="2">Belongs to the TRAFAC class translation factor GTPase superfamily. Classic translation factor GTPase family. IF-2 subfamily.</text>
</comment>
<dbReference type="Gene3D" id="3.40.50.300">
    <property type="entry name" value="P-loop containing nucleotide triphosphate hydrolases"/>
    <property type="match status" value="1"/>
</dbReference>
<dbReference type="InterPro" id="IPR000795">
    <property type="entry name" value="T_Tr_GTP-bd_dom"/>
</dbReference>
<keyword evidence="6" id="KW-0809">Transit peptide</keyword>
<name>D8RP50_SELML</name>
<keyword evidence="8" id="KW-0342">GTP-binding</keyword>
<dbReference type="CDD" id="cd03692">
    <property type="entry name" value="mtIF2_IVc"/>
    <property type="match status" value="1"/>
</dbReference>
<dbReference type="Gene3D" id="3.40.50.10050">
    <property type="entry name" value="Translation initiation factor IF- 2, domain 3"/>
    <property type="match status" value="1"/>
</dbReference>
<organism evidence="14">
    <name type="scientific">Selaginella moellendorffii</name>
    <name type="common">Spikemoss</name>
    <dbReference type="NCBI Taxonomy" id="88036"/>
    <lineage>
        <taxon>Eukaryota</taxon>
        <taxon>Viridiplantae</taxon>
        <taxon>Streptophyta</taxon>
        <taxon>Embryophyta</taxon>
        <taxon>Tracheophyta</taxon>
        <taxon>Lycopodiopsida</taxon>
        <taxon>Selaginellales</taxon>
        <taxon>Selaginellaceae</taxon>
        <taxon>Selaginella</taxon>
    </lineage>
</organism>
<dbReference type="InParanoid" id="D8RP50"/>
<dbReference type="SUPFAM" id="SSF52540">
    <property type="entry name" value="P-loop containing nucleoside triphosphate hydrolases"/>
    <property type="match status" value="1"/>
</dbReference>
<dbReference type="Pfam" id="PF22042">
    <property type="entry name" value="EF-G_D2"/>
    <property type="match status" value="1"/>
</dbReference>
<evidence type="ECO:0000256" key="4">
    <source>
        <dbReference type="ARBA" id="ARBA00022741"/>
    </source>
</evidence>
<dbReference type="NCBIfam" id="TIGR00487">
    <property type="entry name" value="IF-2"/>
    <property type="match status" value="1"/>
</dbReference>
<feature type="compositionally biased region" description="Low complexity" evidence="11">
    <location>
        <begin position="355"/>
        <end position="364"/>
    </location>
</feature>
<dbReference type="AlphaFoldDB" id="D8RP50"/>
<keyword evidence="7" id="KW-0496">Mitochondrion</keyword>
<dbReference type="InterPro" id="IPR053905">
    <property type="entry name" value="EF-G-like_DII"/>
</dbReference>
<dbReference type="STRING" id="88036.D8RP50"/>
<evidence type="ECO:0000256" key="5">
    <source>
        <dbReference type="ARBA" id="ARBA00022917"/>
    </source>
</evidence>
<dbReference type="EMBL" id="GL377585">
    <property type="protein sequence ID" value="EFJ25973.1"/>
    <property type="molecule type" value="Genomic_DNA"/>
</dbReference>
<dbReference type="InterPro" id="IPR036925">
    <property type="entry name" value="TIF_IF2_dom3_sf"/>
</dbReference>
<evidence type="ECO:0000256" key="1">
    <source>
        <dbReference type="ARBA" id="ARBA00004173"/>
    </source>
</evidence>
<dbReference type="GO" id="GO:0006413">
    <property type="term" value="P:translational initiation"/>
    <property type="evidence" value="ECO:0000318"/>
    <property type="project" value="GO_Central"/>
</dbReference>
<dbReference type="SUPFAM" id="SSF52156">
    <property type="entry name" value="Initiation factor IF2/eIF5b, domain 3"/>
    <property type="match status" value="1"/>
</dbReference>
<dbReference type="FunFam" id="3.40.50.10050:FF:000001">
    <property type="entry name" value="Translation initiation factor IF-2"/>
    <property type="match status" value="1"/>
</dbReference>
<evidence type="ECO:0000256" key="7">
    <source>
        <dbReference type="ARBA" id="ARBA00023128"/>
    </source>
</evidence>
<dbReference type="CDD" id="cd03702">
    <property type="entry name" value="IF2_mtIF2_II"/>
    <property type="match status" value="1"/>
</dbReference>
<dbReference type="InterPro" id="IPR044145">
    <property type="entry name" value="IF2_II"/>
</dbReference>
<gene>
    <name evidence="13" type="ORF">SELMODRAFT_98506</name>
</gene>
<dbReference type="Proteomes" id="UP000001514">
    <property type="component" value="Unassembled WGS sequence"/>
</dbReference>
<dbReference type="InterPro" id="IPR027417">
    <property type="entry name" value="P-loop_NTPase"/>
</dbReference>
<dbReference type="OrthoDB" id="361630at2759"/>
<reference evidence="13 14" key="1">
    <citation type="journal article" date="2011" name="Science">
        <title>The Selaginella genome identifies genetic changes associated with the evolution of vascular plants.</title>
        <authorList>
            <person name="Banks J.A."/>
            <person name="Nishiyama T."/>
            <person name="Hasebe M."/>
            <person name="Bowman J.L."/>
            <person name="Gribskov M."/>
            <person name="dePamphilis C."/>
            <person name="Albert V.A."/>
            <person name="Aono N."/>
            <person name="Aoyama T."/>
            <person name="Ambrose B.A."/>
            <person name="Ashton N.W."/>
            <person name="Axtell M.J."/>
            <person name="Barker E."/>
            <person name="Barker M.S."/>
            <person name="Bennetzen J.L."/>
            <person name="Bonawitz N.D."/>
            <person name="Chapple C."/>
            <person name="Cheng C."/>
            <person name="Correa L.G."/>
            <person name="Dacre M."/>
            <person name="DeBarry J."/>
            <person name="Dreyer I."/>
            <person name="Elias M."/>
            <person name="Engstrom E.M."/>
            <person name="Estelle M."/>
            <person name="Feng L."/>
            <person name="Finet C."/>
            <person name="Floyd S.K."/>
            <person name="Frommer W.B."/>
            <person name="Fujita T."/>
            <person name="Gramzow L."/>
            <person name="Gutensohn M."/>
            <person name="Harholt J."/>
            <person name="Hattori M."/>
            <person name="Heyl A."/>
            <person name="Hirai T."/>
            <person name="Hiwatashi Y."/>
            <person name="Ishikawa M."/>
            <person name="Iwata M."/>
            <person name="Karol K.G."/>
            <person name="Koehler B."/>
            <person name="Kolukisaoglu U."/>
            <person name="Kubo M."/>
            <person name="Kurata T."/>
            <person name="Lalonde S."/>
            <person name="Li K."/>
            <person name="Li Y."/>
            <person name="Litt A."/>
            <person name="Lyons E."/>
            <person name="Manning G."/>
            <person name="Maruyama T."/>
            <person name="Michael T.P."/>
            <person name="Mikami K."/>
            <person name="Miyazaki S."/>
            <person name="Morinaga S."/>
            <person name="Murata T."/>
            <person name="Mueller-Roeber B."/>
            <person name="Nelson D.R."/>
            <person name="Obara M."/>
            <person name="Oguri Y."/>
            <person name="Olmstead R.G."/>
            <person name="Onodera N."/>
            <person name="Petersen B.L."/>
            <person name="Pils B."/>
            <person name="Prigge M."/>
            <person name="Rensing S.A."/>
            <person name="Riano-Pachon D.M."/>
            <person name="Roberts A.W."/>
            <person name="Sato Y."/>
            <person name="Scheller H.V."/>
            <person name="Schulz B."/>
            <person name="Schulz C."/>
            <person name="Shakirov E.V."/>
            <person name="Shibagaki N."/>
            <person name="Shinohara N."/>
            <person name="Shippen D.E."/>
            <person name="Soerensen I."/>
            <person name="Sotooka R."/>
            <person name="Sugimoto N."/>
            <person name="Sugita M."/>
            <person name="Sumikawa N."/>
            <person name="Tanurdzic M."/>
            <person name="Theissen G."/>
            <person name="Ulvskov P."/>
            <person name="Wakazuki S."/>
            <person name="Weng J.K."/>
            <person name="Willats W.W."/>
            <person name="Wipf D."/>
            <person name="Wolf P.G."/>
            <person name="Yang L."/>
            <person name="Zimmer A.D."/>
            <person name="Zhu Q."/>
            <person name="Mitros T."/>
            <person name="Hellsten U."/>
            <person name="Loque D."/>
            <person name="Otillar R."/>
            <person name="Salamov A."/>
            <person name="Schmutz J."/>
            <person name="Shapiro H."/>
            <person name="Lindquist E."/>
            <person name="Lucas S."/>
            <person name="Rokhsar D."/>
            <person name="Grigoriev I.V."/>
        </authorList>
    </citation>
    <scope>NUCLEOTIDE SEQUENCE [LARGE SCALE GENOMIC DNA]</scope>
</reference>
<dbReference type="InterPro" id="IPR005225">
    <property type="entry name" value="Small_GTP-bd"/>
</dbReference>
<keyword evidence="4" id="KW-0547">Nucleotide-binding</keyword>
<dbReference type="CDD" id="cd01887">
    <property type="entry name" value="IF2_eIF5B"/>
    <property type="match status" value="1"/>
</dbReference>
<feature type="domain" description="Tr-type G" evidence="12">
    <location>
        <begin position="70"/>
        <end position="240"/>
    </location>
</feature>
<sequence>MTMRELASRLQQSESAVQSILNDLGESCESGDEALAFDASELVALEFGAQVKRVDAEVRKDDPQKEVIPLRPPVITVMGHVDHGKTSLLDALRKSSVAAGEAGGITQHLGAFVVKMSSGASLTFLDTPGHAAFSAMRARGAAVTDIVVLVVAADDGVKPQTLEALSHAQEAKVPIVVAINKCDKEDADPARVRQQLIMHSVELEEIGGDVQVVEVSAKQSTGLNKLEEALLLMSEMMDLRARTDGDAHGVVIEARLDRGQGPLATVIVRSGTLKQGAIVVVGHQWGRVRCLRDMTGAIVKSAGPATPVEVSGLRGAPLAGDSLNVLQSEDRAKKLAEKRQLIMEQDRLQKRSLKAAAATPATPAAEDEGTDQAPKAVNMPLVVKADVQGTLEAVLEALESLNNEQVSVSIVHSGIGPVSEADFLLAEACQGCLIAFTVKCLPSVEAMARRAKIPLVHHRVIYHLLEEVGKLIIERAPGTSETRIAGQAEVLAIFEIKGKGRAGVGAAKIAGCRVFEGRLLKGQRVKVLRSGTELFDGKLSSLKREKLDVDTVGKGTECGLIVNEWMEFSVGDVVQCIEEYKRLPTFVSSDGKARIEC</sequence>
<dbReference type="NCBIfam" id="TIGR00231">
    <property type="entry name" value="small_GTP"/>
    <property type="match status" value="1"/>
</dbReference>
<dbReference type="GO" id="GO:0005525">
    <property type="term" value="F:GTP binding"/>
    <property type="evidence" value="ECO:0007669"/>
    <property type="project" value="UniProtKB-KW"/>
</dbReference>
<evidence type="ECO:0000256" key="6">
    <source>
        <dbReference type="ARBA" id="ARBA00022946"/>
    </source>
</evidence>
<proteinExistence type="inferred from homology"/>
<keyword evidence="14" id="KW-1185">Reference proteome</keyword>
<evidence type="ECO:0000259" key="12">
    <source>
        <dbReference type="PROSITE" id="PS51722"/>
    </source>
</evidence>
<dbReference type="Gene3D" id="2.40.30.10">
    <property type="entry name" value="Translation factors"/>
    <property type="match status" value="2"/>
</dbReference>
<comment type="function">
    <text evidence="9">One of the essential components for the initiation of protein synthesis. Protects formylmethionyl-tRNA from spontaneous hydrolysis and promotes its binding to the 30S ribosomal subunits. Also involved in the hydrolysis of GTP during the formation of the 70S ribosomal complex.</text>
</comment>
<evidence type="ECO:0000256" key="3">
    <source>
        <dbReference type="ARBA" id="ARBA00022540"/>
    </source>
</evidence>
<dbReference type="InterPro" id="IPR023115">
    <property type="entry name" value="TIF_IF2_dom3"/>
</dbReference>
<dbReference type="eggNOG" id="KOG1145">
    <property type="taxonomic scope" value="Eukaryota"/>
</dbReference>
<evidence type="ECO:0000256" key="10">
    <source>
        <dbReference type="ARBA" id="ARBA00044200"/>
    </source>
</evidence>
<dbReference type="SUPFAM" id="SSF50447">
    <property type="entry name" value="Translation proteins"/>
    <property type="match status" value="2"/>
</dbReference>
<dbReference type="GO" id="GO:0003743">
    <property type="term" value="F:translation initiation factor activity"/>
    <property type="evidence" value="ECO:0000318"/>
    <property type="project" value="GO_Central"/>
</dbReference>
<keyword evidence="5" id="KW-0648">Protein biosynthesis</keyword>
<dbReference type="HOGENOM" id="CLU_006301_5_2_1"/>
<dbReference type="Pfam" id="PF00009">
    <property type="entry name" value="GTP_EFTU"/>
    <property type="match status" value="1"/>
</dbReference>
<feature type="region of interest" description="Disordered" evidence="11">
    <location>
        <begin position="353"/>
        <end position="373"/>
    </location>
</feature>
<dbReference type="FunCoup" id="D8RP50">
    <property type="interactions" value="3200"/>
</dbReference>
<evidence type="ECO:0000313" key="13">
    <source>
        <dbReference type="EMBL" id="EFJ25973.1"/>
    </source>
</evidence>
<dbReference type="Pfam" id="PF11987">
    <property type="entry name" value="IF-2"/>
    <property type="match status" value="1"/>
</dbReference>
<dbReference type="InterPro" id="IPR009000">
    <property type="entry name" value="Transl_B-barrel_sf"/>
</dbReference>
<dbReference type="OMA" id="TIVCYQI"/>
<dbReference type="InterPro" id="IPR015760">
    <property type="entry name" value="TIF_IF2"/>
</dbReference>
<dbReference type="FunFam" id="2.40.30.10:FF:000008">
    <property type="entry name" value="Translation initiation factor IF-2"/>
    <property type="match status" value="1"/>
</dbReference>
<dbReference type="PROSITE" id="PS01176">
    <property type="entry name" value="IF2"/>
    <property type="match status" value="1"/>
</dbReference>
<dbReference type="KEGG" id="smo:SELMODRAFT_98506"/>